<accession>A0A1H3YH13</accession>
<evidence type="ECO:0000313" key="2">
    <source>
        <dbReference type="EMBL" id="SEA10929.1"/>
    </source>
</evidence>
<dbReference type="Proteomes" id="UP000198658">
    <property type="component" value="Unassembled WGS sequence"/>
</dbReference>
<dbReference type="AlphaFoldDB" id="A0A1H3YH13"/>
<dbReference type="InterPro" id="IPR002711">
    <property type="entry name" value="HNH"/>
</dbReference>
<evidence type="ECO:0000313" key="3">
    <source>
        <dbReference type="Proteomes" id="UP000198658"/>
    </source>
</evidence>
<dbReference type="Gene3D" id="1.10.30.50">
    <property type="match status" value="1"/>
</dbReference>
<dbReference type="RefSeq" id="WP_091387347.1">
    <property type="nucleotide sequence ID" value="NZ_FNQO01000002.1"/>
</dbReference>
<dbReference type="OrthoDB" id="9802640at2"/>
<dbReference type="InterPro" id="IPR003615">
    <property type="entry name" value="HNH_nuc"/>
</dbReference>
<name>A0A1H3YH13_9GAMM</name>
<dbReference type="EMBL" id="FNQO01000002">
    <property type="protein sequence ID" value="SEA10929.1"/>
    <property type="molecule type" value="Genomic_DNA"/>
</dbReference>
<dbReference type="GO" id="GO:0008270">
    <property type="term" value="F:zinc ion binding"/>
    <property type="evidence" value="ECO:0007669"/>
    <property type="project" value="InterPro"/>
</dbReference>
<organism evidence="2 3">
    <name type="scientific">Microbulbifer marinus</name>
    <dbReference type="NCBI Taxonomy" id="658218"/>
    <lineage>
        <taxon>Bacteria</taxon>
        <taxon>Pseudomonadati</taxon>
        <taxon>Pseudomonadota</taxon>
        <taxon>Gammaproteobacteria</taxon>
        <taxon>Cellvibrionales</taxon>
        <taxon>Microbulbiferaceae</taxon>
        <taxon>Microbulbifer</taxon>
    </lineage>
</organism>
<keyword evidence="2" id="KW-0255">Endonuclease</keyword>
<dbReference type="GO" id="GO:0003676">
    <property type="term" value="F:nucleic acid binding"/>
    <property type="evidence" value="ECO:0007669"/>
    <property type="project" value="InterPro"/>
</dbReference>
<dbReference type="Pfam" id="PF01844">
    <property type="entry name" value="HNH"/>
    <property type="match status" value="1"/>
</dbReference>
<keyword evidence="2" id="KW-0540">Nuclease</keyword>
<protein>
    <submittedName>
        <fullName evidence="2">HNH endonuclease</fullName>
    </submittedName>
</protein>
<evidence type="ECO:0000259" key="1">
    <source>
        <dbReference type="SMART" id="SM00507"/>
    </source>
</evidence>
<dbReference type="CDD" id="cd00085">
    <property type="entry name" value="HNHc"/>
    <property type="match status" value="1"/>
</dbReference>
<dbReference type="SMART" id="SM00507">
    <property type="entry name" value="HNHc"/>
    <property type="match status" value="1"/>
</dbReference>
<reference evidence="3" key="1">
    <citation type="submission" date="2016-10" db="EMBL/GenBank/DDBJ databases">
        <authorList>
            <person name="Varghese N."/>
            <person name="Submissions S."/>
        </authorList>
    </citation>
    <scope>NUCLEOTIDE SEQUENCE [LARGE SCALE GENOMIC DNA]</scope>
    <source>
        <strain evidence="3">CGMCC 1.10657</strain>
    </source>
</reference>
<dbReference type="GO" id="GO:0004519">
    <property type="term" value="F:endonuclease activity"/>
    <property type="evidence" value="ECO:0007669"/>
    <property type="project" value="UniProtKB-KW"/>
</dbReference>
<keyword evidence="2" id="KW-0378">Hydrolase</keyword>
<feature type="domain" description="HNH nuclease" evidence="1">
    <location>
        <begin position="139"/>
        <end position="199"/>
    </location>
</feature>
<proteinExistence type="predicted"/>
<gene>
    <name evidence="2" type="ORF">SAMN05216562_1766</name>
</gene>
<sequence>MEFYDWLIEQGRSPKTAKNYSAPLSGKLSAHAALIEHSSFDHSQLASDARFKAYCEKHDESGYLYELNKRGKDMYRRALVMYSEFVLSCTKHDFFQEFEQRVSKAKKDTKESRQKRLKSAAKKPKKSTATIEVFDRNPDVVAEVLLRANGNCECCNMPAPFTRKSDNTPYLEVHHTVPLAKGGDDTVENAQALCPNCHREKHYGV</sequence>
<keyword evidence="3" id="KW-1185">Reference proteome</keyword>